<dbReference type="InterPro" id="IPR022816">
    <property type="entry name" value="Condensin_barren_su2"/>
</dbReference>
<keyword evidence="5" id="KW-0158">Chromosome</keyword>
<dbReference type="GO" id="GO:0000796">
    <property type="term" value="C:condensin complex"/>
    <property type="evidence" value="ECO:0007669"/>
    <property type="project" value="InterPro"/>
</dbReference>
<organism evidence="12">
    <name type="scientific">Paramoeba aestuarina</name>
    <dbReference type="NCBI Taxonomy" id="180227"/>
    <lineage>
        <taxon>Eukaryota</taxon>
        <taxon>Amoebozoa</taxon>
        <taxon>Discosea</taxon>
        <taxon>Flabellinia</taxon>
        <taxon>Dactylopodida</taxon>
        <taxon>Paramoebidae</taxon>
        <taxon>Paramoeba</taxon>
    </lineage>
</organism>
<dbReference type="PANTHER" id="PTHR13108">
    <property type="entry name" value="CONDENSIN COMPLEX SUBUNIT 2"/>
    <property type="match status" value="1"/>
</dbReference>
<comment type="subcellular location">
    <subcellularLocation>
        <location evidence="1">Chromosome</location>
    </subcellularLocation>
    <subcellularLocation>
        <location evidence="2">Cytoplasm</location>
    </subcellularLocation>
</comment>
<dbReference type="GO" id="GO:0003682">
    <property type="term" value="F:chromatin binding"/>
    <property type="evidence" value="ECO:0007669"/>
    <property type="project" value="TreeGrafter"/>
</dbReference>
<evidence type="ECO:0000313" key="12">
    <source>
        <dbReference type="EMBL" id="CAE2266456.1"/>
    </source>
</evidence>
<evidence type="ECO:0000256" key="1">
    <source>
        <dbReference type="ARBA" id="ARBA00004286"/>
    </source>
</evidence>
<evidence type="ECO:0000256" key="5">
    <source>
        <dbReference type="ARBA" id="ARBA00022454"/>
    </source>
</evidence>
<dbReference type="GO" id="GO:0005737">
    <property type="term" value="C:cytoplasm"/>
    <property type="evidence" value="ECO:0007669"/>
    <property type="project" value="UniProtKB-SubCell"/>
</dbReference>
<keyword evidence="7" id="KW-0132">Cell division</keyword>
<keyword evidence="10" id="KW-0131">Cell cycle</keyword>
<accession>A0A7S4JKK8</accession>
<comment type="similarity">
    <text evidence="3">Belongs to the CND2 (condensin subunit 2) family.</text>
</comment>
<evidence type="ECO:0000256" key="9">
    <source>
        <dbReference type="ARBA" id="ARBA00023067"/>
    </source>
</evidence>
<evidence type="ECO:0000256" key="2">
    <source>
        <dbReference type="ARBA" id="ARBA00004496"/>
    </source>
</evidence>
<protein>
    <recommendedName>
        <fullName evidence="4">Condensin complex subunit 2</fullName>
    </recommendedName>
</protein>
<dbReference type="AlphaFoldDB" id="A0A7S4JKK8"/>
<evidence type="ECO:0000256" key="6">
    <source>
        <dbReference type="ARBA" id="ARBA00022490"/>
    </source>
</evidence>
<evidence type="ECO:0000256" key="11">
    <source>
        <dbReference type="SAM" id="MobiDB-lite"/>
    </source>
</evidence>
<keyword evidence="6" id="KW-0963">Cytoplasm</keyword>
<sequence length="467" mass="52254">MTLGFEHRNSDSRRCFDAPLDLYGTSIHIAPFDTVNSMLPADLPCDDTGEWRTPLRAEVNGSVQTPDSTHGDDGFGNMTPPAQDISNLNEPHFESPRCTSKAEILHRLSTTSVLNDISSFYDQDWIPIVPPEDGSGVKRDPMLEKMRKESVLNINESLNDDPRVQKNRKRIRFEFDDVINSWMADEDNLLYNEKLTSVAPPFTFVNSNGKESLCEYGRENTHISKVIDPEYAFSVSSTKGITSSLPDNDASIQLRALHDARGFLQPFCTNEPQWSWISRRKQILSAGTSDESLHHPSTFDSASENTRDEVDDGDVAFEDSIDASLRTPGQVTTDVETVNENDVEGLVQEPLSIMPVMKIQTATKPSFIGVSKLRSVMWKYIDSALHSTDSQQFSATNTASGDHEQTRSAKFSEVVFSMIRKHEIQKITNDGALSPAFFYFALLFLANERGLRLEQAPNIDDIIISAF</sequence>
<keyword evidence="9" id="KW-0226">DNA condensation</keyword>
<name>A0A7S4JKK8_9EUKA</name>
<feature type="region of interest" description="Disordered" evidence="11">
    <location>
        <begin position="287"/>
        <end position="308"/>
    </location>
</feature>
<dbReference type="GO" id="GO:0007076">
    <property type="term" value="P:mitotic chromosome condensation"/>
    <property type="evidence" value="ECO:0007669"/>
    <property type="project" value="InterPro"/>
</dbReference>
<reference evidence="12" key="1">
    <citation type="submission" date="2021-01" db="EMBL/GenBank/DDBJ databases">
        <authorList>
            <person name="Corre E."/>
            <person name="Pelletier E."/>
            <person name="Niang G."/>
            <person name="Scheremetjew M."/>
            <person name="Finn R."/>
            <person name="Kale V."/>
            <person name="Holt S."/>
            <person name="Cochrane G."/>
            <person name="Meng A."/>
            <person name="Brown T."/>
            <person name="Cohen L."/>
        </authorList>
    </citation>
    <scope>NUCLEOTIDE SEQUENCE</scope>
    <source>
        <strain evidence="12">SoJaBio B1-5/56/2</strain>
    </source>
</reference>
<dbReference type="PANTHER" id="PTHR13108:SF9">
    <property type="entry name" value="CONDENSIN COMPLEX SUBUNIT 2"/>
    <property type="match status" value="1"/>
</dbReference>
<dbReference type="EMBL" id="HBKR01001424">
    <property type="protein sequence ID" value="CAE2266456.1"/>
    <property type="molecule type" value="Transcribed_RNA"/>
</dbReference>
<evidence type="ECO:0000256" key="7">
    <source>
        <dbReference type="ARBA" id="ARBA00022618"/>
    </source>
</evidence>
<keyword evidence="8" id="KW-0498">Mitosis</keyword>
<evidence type="ECO:0000256" key="3">
    <source>
        <dbReference type="ARBA" id="ARBA00009471"/>
    </source>
</evidence>
<gene>
    <name evidence="12" type="ORF">NAES01612_LOCUS893</name>
</gene>
<dbReference type="Pfam" id="PF05786">
    <property type="entry name" value="Cnd2"/>
    <property type="match status" value="1"/>
</dbReference>
<evidence type="ECO:0000256" key="10">
    <source>
        <dbReference type="ARBA" id="ARBA00023306"/>
    </source>
</evidence>
<proteinExistence type="inferred from homology"/>
<dbReference type="GO" id="GO:0051301">
    <property type="term" value="P:cell division"/>
    <property type="evidence" value="ECO:0007669"/>
    <property type="project" value="UniProtKB-KW"/>
</dbReference>
<evidence type="ECO:0000256" key="4">
    <source>
        <dbReference type="ARBA" id="ARBA00016065"/>
    </source>
</evidence>
<evidence type="ECO:0000256" key="8">
    <source>
        <dbReference type="ARBA" id="ARBA00022776"/>
    </source>
</evidence>